<evidence type="ECO:0000256" key="1">
    <source>
        <dbReference type="SAM" id="MobiDB-lite"/>
    </source>
</evidence>
<organism evidence="2">
    <name type="scientific">marine sediment metagenome</name>
    <dbReference type="NCBI Taxonomy" id="412755"/>
    <lineage>
        <taxon>unclassified sequences</taxon>
        <taxon>metagenomes</taxon>
        <taxon>ecological metagenomes</taxon>
    </lineage>
</organism>
<gene>
    <name evidence="2" type="ORF">LCGC14_1454940</name>
</gene>
<comment type="caution">
    <text evidence="2">The sequence shown here is derived from an EMBL/GenBank/DDBJ whole genome shotgun (WGS) entry which is preliminary data.</text>
</comment>
<feature type="region of interest" description="Disordered" evidence="1">
    <location>
        <begin position="85"/>
        <end position="106"/>
    </location>
</feature>
<proteinExistence type="predicted"/>
<accession>A0A0F9K2Z8</accession>
<name>A0A0F9K2Z8_9ZZZZ</name>
<evidence type="ECO:0000313" key="2">
    <source>
        <dbReference type="EMBL" id="KKM69026.1"/>
    </source>
</evidence>
<dbReference type="EMBL" id="LAZR01010061">
    <property type="protein sequence ID" value="KKM69026.1"/>
    <property type="molecule type" value="Genomic_DNA"/>
</dbReference>
<reference evidence="2" key="1">
    <citation type="journal article" date="2015" name="Nature">
        <title>Complex archaea that bridge the gap between prokaryotes and eukaryotes.</title>
        <authorList>
            <person name="Spang A."/>
            <person name="Saw J.H."/>
            <person name="Jorgensen S.L."/>
            <person name="Zaremba-Niedzwiedzka K."/>
            <person name="Martijn J."/>
            <person name="Lind A.E."/>
            <person name="van Eijk R."/>
            <person name="Schleper C."/>
            <person name="Guy L."/>
            <person name="Ettema T.J."/>
        </authorList>
    </citation>
    <scope>NUCLEOTIDE SEQUENCE</scope>
</reference>
<dbReference type="AlphaFoldDB" id="A0A0F9K2Z8"/>
<protein>
    <submittedName>
        <fullName evidence="2">Uncharacterized protein</fullName>
    </submittedName>
</protein>
<sequence length="106" mass="11738">MAQVFKKEEVVQEKPVIEIVRDSLDVDAEGVVRFRSRVGRGSGKAVEIPDSEFDEFVTLMVQAQESREALAEQQRTIEATAVVTTKTVSETDTEGSETTDTTDTQE</sequence>